<evidence type="ECO:0000256" key="5">
    <source>
        <dbReference type="ARBA" id="ARBA00022989"/>
    </source>
</evidence>
<dbReference type="Gene3D" id="1.10.1760.20">
    <property type="match status" value="1"/>
</dbReference>
<evidence type="ECO:0000256" key="4">
    <source>
        <dbReference type="ARBA" id="ARBA00022692"/>
    </source>
</evidence>
<evidence type="ECO:0000256" key="7">
    <source>
        <dbReference type="SAM" id="Phobius"/>
    </source>
</evidence>
<protein>
    <submittedName>
        <fullName evidence="8">Energy-coupling factor ABC transporter permease</fullName>
    </submittedName>
</protein>
<proteinExistence type="predicted"/>
<keyword evidence="3" id="KW-1003">Cell membrane</keyword>
<name>A0A974SMS3_9RHOO</name>
<evidence type="ECO:0000256" key="1">
    <source>
        <dbReference type="ARBA" id="ARBA00004651"/>
    </source>
</evidence>
<keyword evidence="9" id="KW-1185">Reference proteome</keyword>
<feature type="transmembrane region" description="Helical" evidence="7">
    <location>
        <begin position="102"/>
        <end position="125"/>
    </location>
</feature>
<feature type="transmembrane region" description="Helical" evidence="7">
    <location>
        <begin position="70"/>
        <end position="96"/>
    </location>
</feature>
<reference evidence="8" key="1">
    <citation type="submission" date="2020-11" db="EMBL/GenBank/DDBJ databases">
        <title>Azospira restricta DSM 18626 genome sequence.</title>
        <authorList>
            <person name="Moe W.M."/>
        </authorList>
    </citation>
    <scope>NUCLEOTIDE SEQUENCE</scope>
    <source>
        <strain evidence="8">DSM 18626</strain>
    </source>
</reference>
<comment type="subcellular location">
    <subcellularLocation>
        <location evidence="1">Cell membrane</location>
        <topology evidence="1">Multi-pass membrane protein</topology>
    </subcellularLocation>
</comment>
<dbReference type="KEGG" id="ares:IWH25_12060"/>
<feature type="transmembrane region" description="Helical" evidence="7">
    <location>
        <begin position="182"/>
        <end position="204"/>
    </location>
</feature>
<organism evidence="8 9">
    <name type="scientific">Azospira restricta</name>
    <dbReference type="NCBI Taxonomy" id="404405"/>
    <lineage>
        <taxon>Bacteria</taxon>
        <taxon>Pseudomonadati</taxon>
        <taxon>Pseudomonadota</taxon>
        <taxon>Betaproteobacteria</taxon>
        <taxon>Rhodocyclales</taxon>
        <taxon>Rhodocyclaceae</taxon>
        <taxon>Azospira</taxon>
    </lineage>
</organism>
<feature type="transmembrane region" description="Helical" evidence="7">
    <location>
        <begin position="7"/>
        <end position="29"/>
    </location>
</feature>
<dbReference type="Pfam" id="PF01891">
    <property type="entry name" value="CbiM"/>
    <property type="match status" value="1"/>
</dbReference>
<evidence type="ECO:0000256" key="3">
    <source>
        <dbReference type="ARBA" id="ARBA00022475"/>
    </source>
</evidence>
<keyword evidence="4 7" id="KW-0812">Transmembrane</keyword>
<dbReference type="InterPro" id="IPR002751">
    <property type="entry name" value="CbiM/NikMN"/>
</dbReference>
<keyword evidence="6 7" id="KW-0472">Membrane</keyword>
<accession>A0A974SMS3</accession>
<gene>
    <name evidence="8" type="ORF">IWH25_12060</name>
</gene>
<evidence type="ECO:0000313" key="9">
    <source>
        <dbReference type="Proteomes" id="UP000663444"/>
    </source>
</evidence>
<evidence type="ECO:0000313" key="8">
    <source>
        <dbReference type="EMBL" id="QRJ62514.1"/>
    </source>
</evidence>
<evidence type="ECO:0000256" key="2">
    <source>
        <dbReference type="ARBA" id="ARBA00022448"/>
    </source>
</evidence>
<feature type="transmembrane region" description="Helical" evidence="7">
    <location>
        <begin position="137"/>
        <end position="170"/>
    </location>
</feature>
<keyword evidence="5 7" id="KW-1133">Transmembrane helix</keyword>
<evidence type="ECO:0000256" key="6">
    <source>
        <dbReference type="ARBA" id="ARBA00023136"/>
    </source>
</evidence>
<keyword evidence="2" id="KW-0813">Transport</keyword>
<dbReference type="GO" id="GO:0005886">
    <property type="term" value="C:plasma membrane"/>
    <property type="evidence" value="ECO:0007669"/>
    <property type="project" value="UniProtKB-SubCell"/>
</dbReference>
<sequence length="221" mass="23722">MNLPDGLLAGAWTTAAWLLFIPLFLRVVWRSPWRRLADPSRLNAWLGTIVVLVLLWSLNAGIKPGLSLHLIGAAVLALAFGPGLAFIGLCAALLGVTLNGDAGWASFAANALLMGGVSVGVSRGVLRFSERFLPRQLFVYLFANGFFGAALSILAVGIAASGLLVAAGVYSIDYVRSEYLPYVGLLAFSEAWLSGMVITLFVVYRPQWVATFEDSRYLLGK</sequence>
<dbReference type="GO" id="GO:0000041">
    <property type="term" value="P:transition metal ion transport"/>
    <property type="evidence" value="ECO:0007669"/>
    <property type="project" value="InterPro"/>
</dbReference>
<dbReference type="RefSeq" id="WP_203386046.1">
    <property type="nucleotide sequence ID" value="NZ_CP064781.1"/>
</dbReference>
<dbReference type="EMBL" id="CP064781">
    <property type="protein sequence ID" value="QRJ62514.1"/>
    <property type="molecule type" value="Genomic_DNA"/>
</dbReference>
<dbReference type="AlphaFoldDB" id="A0A974SMS3"/>
<dbReference type="Proteomes" id="UP000663444">
    <property type="component" value="Chromosome"/>
</dbReference>
<feature type="transmembrane region" description="Helical" evidence="7">
    <location>
        <begin position="41"/>
        <end position="58"/>
    </location>
</feature>